<gene>
    <name evidence="1" type="ORF">RclHR1_07080004</name>
</gene>
<dbReference type="GO" id="GO:0006508">
    <property type="term" value="P:proteolysis"/>
    <property type="evidence" value="ECO:0007669"/>
    <property type="project" value="InterPro"/>
</dbReference>
<organism evidence="1 2">
    <name type="scientific">Rhizophagus clarus</name>
    <dbReference type="NCBI Taxonomy" id="94130"/>
    <lineage>
        <taxon>Eukaryota</taxon>
        <taxon>Fungi</taxon>
        <taxon>Fungi incertae sedis</taxon>
        <taxon>Mucoromycota</taxon>
        <taxon>Glomeromycotina</taxon>
        <taxon>Glomeromycetes</taxon>
        <taxon>Glomerales</taxon>
        <taxon>Glomeraceae</taxon>
        <taxon>Rhizophagus</taxon>
    </lineage>
</organism>
<evidence type="ECO:0000313" key="1">
    <source>
        <dbReference type="EMBL" id="GBC06837.1"/>
    </source>
</evidence>
<evidence type="ECO:0000313" key="2">
    <source>
        <dbReference type="Proteomes" id="UP000247702"/>
    </source>
</evidence>
<reference evidence="1 2" key="1">
    <citation type="submission" date="2017-11" db="EMBL/GenBank/DDBJ databases">
        <title>The genome of Rhizophagus clarus HR1 reveals common genetic basis of auxotrophy among arbuscular mycorrhizal fungi.</title>
        <authorList>
            <person name="Kobayashi Y."/>
        </authorList>
    </citation>
    <scope>NUCLEOTIDE SEQUENCE [LARGE SCALE GENOMIC DNA]</scope>
    <source>
        <strain evidence="1 2">HR1</strain>
    </source>
</reference>
<comment type="caution">
    <text evidence="1">The sequence shown here is derived from an EMBL/GenBank/DDBJ whole genome shotgun (WGS) entry which is preliminary data.</text>
</comment>
<dbReference type="InterPro" id="IPR001969">
    <property type="entry name" value="Aspartic_peptidase_AS"/>
</dbReference>
<dbReference type="PROSITE" id="PS00141">
    <property type="entry name" value="ASP_PROTEASE"/>
    <property type="match status" value="1"/>
</dbReference>
<keyword evidence="2" id="KW-1185">Reference proteome</keyword>
<dbReference type="Proteomes" id="UP000247702">
    <property type="component" value="Unassembled WGS sequence"/>
</dbReference>
<dbReference type="STRING" id="94130.A0A2Z6SK79"/>
<dbReference type="EMBL" id="BEXD01004102">
    <property type="protein sequence ID" value="GBC06837.1"/>
    <property type="molecule type" value="Genomic_DNA"/>
</dbReference>
<dbReference type="AlphaFoldDB" id="A0A2Z6SK79"/>
<accession>A0A2Z6SK79</accession>
<name>A0A2Z6SK79_9GLOM</name>
<sequence>MHNTTNTTNTTYVPIALDVLITDVKSNDLHEKVSELLYKKYLSNTMKESDDVKGILFGEFQRPLCSMTLEIKGRVKNVHFLVDTGSPRTFVCEEALNSYKLFVTDPKAPFL</sequence>
<proteinExistence type="predicted"/>
<dbReference type="GO" id="GO:0004190">
    <property type="term" value="F:aspartic-type endopeptidase activity"/>
    <property type="evidence" value="ECO:0007669"/>
    <property type="project" value="InterPro"/>
</dbReference>
<protein>
    <submittedName>
        <fullName evidence="1">Uncharacterized protein</fullName>
    </submittedName>
</protein>